<evidence type="ECO:0000313" key="1">
    <source>
        <dbReference type="EMBL" id="HAE4096221.1"/>
    </source>
</evidence>
<proteinExistence type="predicted"/>
<accession>A0A730U2W2</accession>
<name>A0A730U2W2_SALER</name>
<feature type="non-terminal residue" evidence="1">
    <location>
        <position position="166"/>
    </location>
</feature>
<gene>
    <name evidence="1" type="ORF">G4B27_004597</name>
</gene>
<reference evidence="1" key="2">
    <citation type="submission" date="2018-07" db="EMBL/GenBank/DDBJ databases">
        <authorList>
            <consortium name="NCBI Pathogen Detection Project"/>
        </authorList>
    </citation>
    <scope>NUCLEOTIDE SEQUENCE</scope>
    <source>
        <strain evidence="1">15-3388</strain>
    </source>
</reference>
<dbReference type="PANTHER" id="PTHR35004:SF7">
    <property type="entry name" value="INTEGRASE PROTEIN"/>
    <property type="match status" value="1"/>
</dbReference>
<dbReference type="PANTHER" id="PTHR35004">
    <property type="entry name" value="TRANSPOSASE RV3428C-RELATED"/>
    <property type="match status" value="1"/>
</dbReference>
<organism evidence="1">
    <name type="scientific">Salmonella enterica</name>
    <name type="common">Salmonella choleraesuis</name>
    <dbReference type="NCBI Taxonomy" id="28901"/>
    <lineage>
        <taxon>Bacteria</taxon>
        <taxon>Pseudomonadati</taxon>
        <taxon>Pseudomonadota</taxon>
        <taxon>Gammaproteobacteria</taxon>
        <taxon>Enterobacterales</taxon>
        <taxon>Enterobacteriaceae</taxon>
        <taxon>Salmonella</taxon>
    </lineage>
</organism>
<comment type="caution">
    <text evidence="1">The sequence shown here is derived from an EMBL/GenBank/DDBJ whole genome shotgun (WGS) entry which is preliminary data.</text>
</comment>
<sequence length="166" mass="19008">MSSRRSAIPSDSLLQLRQRLDRLPPKSPERANQIAATAQLYGISVTTVYRALHLVLKPRTAHRSDHGQPRILPPSELEHYCELIAALKLRTTNKSGRHLSTGRAIQLLEEHGVETVQGLIKSPKGLLRKQTVNRWLSRWRLDQPRLLREPPAVRFQAENSNDCWQF</sequence>
<protein>
    <submittedName>
        <fullName evidence="1">IS481 family transposase</fullName>
    </submittedName>
</protein>
<dbReference type="AlphaFoldDB" id="A0A730U2W2"/>
<dbReference type="EMBL" id="DAARVI010000022">
    <property type="protein sequence ID" value="HAE4096221.1"/>
    <property type="molecule type" value="Genomic_DNA"/>
</dbReference>
<reference evidence="1" key="1">
    <citation type="journal article" date="2018" name="Genome Biol.">
        <title>SKESA: strategic k-mer extension for scrupulous assemblies.</title>
        <authorList>
            <person name="Souvorov A."/>
            <person name="Agarwala R."/>
            <person name="Lipman D.J."/>
        </authorList>
    </citation>
    <scope>NUCLEOTIDE SEQUENCE</scope>
    <source>
        <strain evidence="1">15-3388</strain>
    </source>
</reference>